<feature type="transmembrane region" description="Helical" evidence="1">
    <location>
        <begin position="5"/>
        <end position="23"/>
    </location>
</feature>
<comment type="caution">
    <text evidence="2">The sequence shown here is derived from an EMBL/GenBank/DDBJ whole genome shotgun (WGS) entry which is preliminary data.</text>
</comment>
<dbReference type="Proteomes" id="UP001244787">
    <property type="component" value="Unassembled WGS sequence"/>
</dbReference>
<dbReference type="EMBL" id="JAUGQQ010000010">
    <property type="protein sequence ID" value="MDN3725196.1"/>
    <property type="molecule type" value="Genomic_DNA"/>
</dbReference>
<dbReference type="RefSeq" id="WP_290255287.1">
    <property type="nucleotide sequence ID" value="NZ_JAUGQQ010000010.1"/>
</dbReference>
<feature type="transmembrane region" description="Helical" evidence="1">
    <location>
        <begin position="55"/>
        <end position="72"/>
    </location>
</feature>
<protein>
    <submittedName>
        <fullName evidence="2">DUF2809 domain-containing protein</fullName>
    </submittedName>
</protein>
<organism evidence="2 3">
    <name type="scientific">Aequorivita aurantiaca</name>
    <dbReference type="NCBI Taxonomy" id="3053356"/>
    <lineage>
        <taxon>Bacteria</taxon>
        <taxon>Pseudomonadati</taxon>
        <taxon>Bacteroidota</taxon>
        <taxon>Flavobacteriia</taxon>
        <taxon>Flavobacteriales</taxon>
        <taxon>Flavobacteriaceae</taxon>
        <taxon>Aequorivita</taxon>
    </lineage>
</organism>
<evidence type="ECO:0000313" key="2">
    <source>
        <dbReference type="EMBL" id="MDN3725196.1"/>
    </source>
</evidence>
<feature type="transmembrane region" description="Helical" evidence="1">
    <location>
        <begin position="29"/>
        <end position="48"/>
    </location>
</feature>
<sequence>MKKYLIVFITLLIIEIAIAYFHFNPFIRGFLGDVLVVLLLYSFAKIFIRHKTLPIAVSVLVFAFFVELLQFFKLSDTLNIQSEIALIILGSVFDFWDLAAYFLGFMIILLFEGKHWPRKDFFK</sequence>
<reference evidence="2 3" key="1">
    <citation type="submission" date="2023-06" db="EMBL/GenBank/DDBJ databases">
        <authorList>
            <person name="Ye Y.-Q."/>
            <person name="Du Z.-J."/>
        </authorList>
    </citation>
    <scope>NUCLEOTIDE SEQUENCE [LARGE SCALE GENOMIC DNA]</scope>
    <source>
        <strain evidence="2 3">SDUM287046</strain>
    </source>
</reference>
<feature type="transmembrane region" description="Helical" evidence="1">
    <location>
        <begin position="84"/>
        <end position="111"/>
    </location>
</feature>
<evidence type="ECO:0000313" key="3">
    <source>
        <dbReference type="Proteomes" id="UP001244787"/>
    </source>
</evidence>
<keyword evidence="3" id="KW-1185">Reference proteome</keyword>
<keyword evidence="1" id="KW-0812">Transmembrane</keyword>
<evidence type="ECO:0000256" key="1">
    <source>
        <dbReference type="SAM" id="Phobius"/>
    </source>
</evidence>
<accession>A0ABT8DMJ3</accession>
<gene>
    <name evidence="2" type="ORF">QRD02_12470</name>
</gene>
<proteinExistence type="predicted"/>
<name>A0ABT8DMJ3_9FLAO</name>
<keyword evidence="1" id="KW-1133">Transmembrane helix</keyword>
<dbReference type="InterPro" id="IPR021257">
    <property type="entry name" value="DUF2809"/>
</dbReference>
<keyword evidence="1" id="KW-0472">Membrane</keyword>
<dbReference type="Pfam" id="PF10990">
    <property type="entry name" value="DUF2809"/>
    <property type="match status" value="1"/>
</dbReference>